<dbReference type="KEGG" id="sdr:SCD_n02463"/>
<feature type="transmembrane region" description="Helical" evidence="1">
    <location>
        <begin position="70"/>
        <end position="90"/>
    </location>
</feature>
<feature type="transmembrane region" description="Helical" evidence="1">
    <location>
        <begin position="178"/>
        <end position="200"/>
    </location>
</feature>
<protein>
    <submittedName>
        <fullName evidence="3">Cytochrome c assembly protein</fullName>
    </submittedName>
</protein>
<dbReference type="HOGENOM" id="CLU_049710_1_1_4"/>
<reference evidence="3 4" key="1">
    <citation type="journal article" date="2012" name="Appl. Environ. Microbiol.">
        <title>Draft genome sequence of a psychrotolerant sulfur-oxidizing bacterium, Sulfuricella denitrificans skB26, and proteomic insights into cold adaptation.</title>
        <authorList>
            <person name="Watanabe T."/>
            <person name="Kojima H."/>
            <person name="Fukui M."/>
        </authorList>
    </citation>
    <scope>NUCLEOTIDE SEQUENCE [LARGE SCALE GENOMIC DNA]</scope>
    <source>
        <strain evidence="4">skB26</strain>
    </source>
</reference>
<feature type="transmembrane region" description="Helical" evidence="1">
    <location>
        <begin position="102"/>
        <end position="123"/>
    </location>
</feature>
<evidence type="ECO:0000259" key="2">
    <source>
        <dbReference type="Pfam" id="PF01578"/>
    </source>
</evidence>
<dbReference type="PANTHER" id="PTHR38034">
    <property type="entry name" value="INNER MEMBRANE PROTEIN YPJD"/>
    <property type="match status" value="1"/>
</dbReference>
<dbReference type="OrthoDB" id="9780793at2"/>
<name>S6AAV3_SULDS</name>
<evidence type="ECO:0000256" key="1">
    <source>
        <dbReference type="SAM" id="Phobius"/>
    </source>
</evidence>
<keyword evidence="1" id="KW-0812">Transmembrane</keyword>
<keyword evidence="1" id="KW-0472">Membrane</keyword>
<dbReference type="STRING" id="1163617.SCD_n02463"/>
<evidence type="ECO:0000313" key="4">
    <source>
        <dbReference type="Proteomes" id="UP000015559"/>
    </source>
</evidence>
<accession>S6AAV3</accession>
<keyword evidence="1" id="KW-1133">Transmembrane helix</keyword>
<dbReference type="Proteomes" id="UP000015559">
    <property type="component" value="Chromosome"/>
</dbReference>
<dbReference type="InterPro" id="IPR002541">
    <property type="entry name" value="Cyt_c_assembly"/>
</dbReference>
<feature type="transmembrane region" description="Helical" evidence="1">
    <location>
        <begin position="248"/>
        <end position="269"/>
    </location>
</feature>
<feature type="transmembrane region" description="Helical" evidence="1">
    <location>
        <begin position="6"/>
        <end position="24"/>
    </location>
</feature>
<organism evidence="3 4">
    <name type="scientific">Sulfuricella denitrificans (strain DSM 22764 / NBRC 105220 / skB26)</name>
    <dbReference type="NCBI Taxonomy" id="1163617"/>
    <lineage>
        <taxon>Bacteria</taxon>
        <taxon>Pseudomonadati</taxon>
        <taxon>Pseudomonadota</taxon>
        <taxon>Betaproteobacteria</taxon>
        <taxon>Nitrosomonadales</taxon>
        <taxon>Sulfuricellaceae</taxon>
        <taxon>Sulfuricella</taxon>
    </lineage>
</organism>
<gene>
    <name evidence="3" type="ORF">SCD_n02463</name>
</gene>
<evidence type="ECO:0000313" key="3">
    <source>
        <dbReference type="EMBL" id="BAN36270.1"/>
    </source>
</evidence>
<dbReference type="AlphaFoldDB" id="S6AAV3"/>
<keyword evidence="4" id="KW-1185">Reference proteome</keyword>
<dbReference type="GO" id="GO:0020037">
    <property type="term" value="F:heme binding"/>
    <property type="evidence" value="ECO:0007669"/>
    <property type="project" value="InterPro"/>
</dbReference>
<dbReference type="eggNOG" id="COG4137">
    <property type="taxonomic scope" value="Bacteria"/>
</dbReference>
<feature type="transmembrane region" description="Helical" evidence="1">
    <location>
        <begin position="45"/>
        <end position="64"/>
    </location>
</feature>
<dbReference type="Pfam" id="PF01578">
    <property type="entry name" value="Cytochrom_C_asm"/>
    <property type="match status" value="1"/>
</dbReference>
<dbReference type="RefSeq" id="WP_009205465.1">
    <property type="nucleotide sequence ID" value="NC_022357.1"/>
</dbReference>
<sequence length="275" mass="30332">MSGSLHFLAFLLYSALGLIFWRSVWRSVGPEIAHHTAETSVAWRLAILVPLALHGALLQLSLLPGAGLNLGIGNTISAISWLTVLIYWLASFRYNMEGLQTLVLPGAAVCLLLPLIFPEAHTIAHTELPLFKVHLLISVLAYSLFTIAAVHAVLMAVVERRLHGHALSRLQGKLPPLLAMEALLFRIITVGFVLLTLSILSGVMFSEELFHKPLQFNHKSLFALLSWGIYAALLGGRKIYGWRGRTAILWTLAGFAMLLLAYLGSKFVLEIILQR</sequence>
<dbReference type="InterPro" id="IPR052372">
    <property type="entry name" value="YpjD/HemX"/>
</dbReference>
<feature type="transmembrane region" description="Helical" evidence="1">
    <location>
        <begin position="220"/>
        <end position="236"/>
    </location>
</feature>
<dbReference type="PANTHER" id="PTHR38034:SF1">
    <property type="entry name" value="INNER MEMBRANE PROTEIN YPJD"/>
    <property type="match status" value="1"/>
</dbReference>
<dbReference type="EMBL" id="AP013066">
    <property type="protein sequence ID" value="BAN36270.1"/>
    <property type="molecule type" value="Genomic_DNA"/>
</dbReference>
<feature type="transmembrane region" description="Helical" evidence="1">
    <location>
        <begin position="135"/>
        <end position="158"/>
    </location>
</feature>
<proteinExistence type="predicted"/>
<feature type="domain" description="Cytochrome c assembly protein" evidence="2">
    <location>
        <begin position="51"/>
        <end position="272"/>
    </location>
</feature>
<dbReference type="GO" id="GO:0017004">
    <property type="term" value="P:cytochrome complex assembly"/>
    <property type="evidence" value="ECO:0007669"/>
    <property type="project" value="InterPro"/>
</dbReference>